<dbReference type="EMBL" id="SWLB01000005">
    <property type="protein sequence ID" value="KAF3338679.1"/>
    <property type="molecule type" value="Genomic_DNA"/>
</dbReference>
<gene>
    <name evidence="11" type="ORF">FCM35_KLT17516</name>
</gene>
<dbReference type="InterPro" id="IPR000315">
    <property type="entry name" value="Znf_B-box"/>
</dbReference>
<keyword evidence="4 7" id="KW-0863">Zinc-finger</keyword>
<keyword evidence="12" id="KW-1185">Reference proteome</keyword>
<evidence type="ECO:0000256" key="6">
    <source>
        <dbReference type="ARBA" id="ARBA00023242"/>
    </source>
</evidence>
<dbReference type="Pfam" id="PF06203">
    <property type="entry name" value="CCT"/>
    <property type="match status" value="1"/>
</dbReference>
<dbReference type="GO" id="GO:0009909">
    <property type="term" value="P:regulation of flower development"/>
    <property type="evidence" value="ECO:0007669"/>
    <property type="project" value="InterPro"/>
</dbReference>
<evidence type="ECO:0008006" key="13">
    <source>
        <dbReference type="Google" id="ProtNLM"/>
    </source>
</evidence>
<dbReference type="Proteomes" id="UP000623129">
    <property type="component" value="Unassembled WGS sequence"/>
</dbReference>
<dbReference type="GO" id="GO:0008270">
    <property type="term" value="F:zinc ion binding"/>
    <property type="evidence" value="ECO:0007669"/>
    <property type="project" value="UniProtKB-KW"/>
</dbReference>
<reference evidence="11" key="1">
    <citation type="submission" date="2020-01" db="EMBL/GenBank/DDBJ databases">
        <title>Genome sequence of Kobresia littledalei, the first chromosome-level genome in the family Cyperaceae.</title>
        <authorList>
            <person name="Qu G."/>
        </authorList>
    </citation>
    <scope>NUCLEOTIDE SEQUENCE</scope>
    <source>
        <strain evidence="11">C.B.Clarke</strain>
        <tissue evidence="11">Leaf</tissue>
    </source>
</reference>
<name>A0A833RC60_9POAL</name>
<evidence type="ECO:0000256" key="2">
    <source>
        <dbReference type="ARBA" id="ARBA00010024"/>
    </source>
</evidence>
<dbReference type="AlphaFoldDB" id="A0A833RC60"/>
<keyword evidence="3" id="KW-0479">Metal-binding</keyword>
<evidence type="ECO:0000259" key="10">
    <source>
        <dbReference type="PROSITE" id="PS51017"/>
    </source>
</evidence>
<feature type="domain" description="B box-type" evidence="9">
    <location>
        <begin position="47"/>
        <end position="94"/>
    </location>
</feature>
<dbReference type="Pfam" id="PF00643">
    <property type="entry name" value="zf-B_box"/>
    <property type="match status" value="1"/>
</dbReference>
<evidence type="ECO:0000313" key="11">
    <source>
        <dbReference type="EMBL" id="KAF3338679.1"/>
    </source>
</evidence>
<protein>
    <recommendedName>
        <fullName evidence="13">CONSTANS-like protein</fullName>
    </recommendedName>
</protein>
<evidence type="ECO:0000313" key="12">
    <source>
        <dbReference type="Proteomes" id="UP000623129"/>
    </source>
</evidence>
<evidence type="ECO:0000256" key="8">
    <source>
        <dbReference type="PROSITE-ProRule" id="PRU00357"/>
    </source>
</evidence>
<dbReference type="PANTHER" id="PTHR31319:SF53">
    <property type="entry name" value="ZINC FINGER PROTEIN CONSTANS-LIKE 5"/>
    <property type="match status" value="1"/>
</dbReference>
<dbReference type="CDD" id="cd19821">
    <property type="entry name" value="Bbox1_BBX-like"/>
    <property type="match status" value="1"/>
</dbReference>
<comment type="subcellular location">
    <subcellularLocation>
        <location evidence="1 8">Nucleus</location>
    </subcellularLocation>
</comment>
<accession>A0A833RC60</accession>
<evidence type="ECO:0000256" key="1">
    <source>
        <dbReference type="ARBA" id="ARBA00004123"/>
    </source>
</evidence>
<dbReference type="InterPro" id="IPR049808">
    <property type="entry name" value="CONSTANS-like_Bbox1"/>
</dbReference>
<feature type="domain" description="CCT" evidence="10">
    <location>
        <begin position="228"/>
        <end position="270"/>
    </location>
</feature>
<dbReference type="InterPro" id="IPR045281">
    <property type="entry name" value="CONSTANS-like"/>
</dbReference>
<evidence type="ECO:0000256" key="4">
    <source>
        <dbReference type="ARBA" id="ARBA00022771"/>
    </source>
</evidence>
<evidence type="ECO:0000256" key="7">
    <source>
        <dbReference type="PROSITE-ProRule" id="PRU00024"/>
    </source>
</evidence>
<evidence type="ECO:0000259" key="9">
    <source>
        <dbReference type="PROSITE" id="PS50119"/>
    </source>
</evidence>
<dbReference type="PROSITE" id="PS51017">
    <property type="entry name" value="CCT"/>
    <property type="match status" value="1"/>
</dbReference>
<dbReference type="PANTHER" id="PTHR31319">
    <property type="entry name" value="ZINC FINGER PROTEIN CONSTANS-LIKE 4"/>
    <property type="match status" value="1"/>
</dbReference>
<organism evidence="11 12">
    <name type="scientific">Carex littledalei</name>
    <dbReference type="NCBI Taxonomy" id="544730"/>
    <lineage>
        <taxon>Eukaryota</taxon>
        <taxon>Viridiplantae</taxon>
        <taxon>Streptophyta</taxon>
        <taxon>Embryophyta</taxon>
        <taxon>Tracheophyta</taxon>
        <taxon>Spermatophyta</taxon>
        <taxon>Magnoliopsida</taxon>
        <taxon>Liliopsida</taxon>
        <taxon>Poales</taxon>
        <taxon>Cyperaceae</taxon>
        <taxon>Cyperoideae</taxon>
        <taxon>Cariceae</taxon>
        <taxon>Carex</taxon>
        <taxon>Carex subgen. Euthyceras</taxon>
    </lineage>
</organism>
<keyword evidence="6 8" id="KW-0539">Nucleus</keyword>
<dbReference type="PROSITE" id="PS50119">
    <property type="entry name" value="ZF_BBOX"/>
    <property type="match status" value="1"/>
</dbReference>
<keyword evidence="5" id="KW-0862">Zinc</keyword>
<comment type="caution">
    <text evidence="11">The sequence shown here is derived from an EMBL/GenBank/DDBJ whole genome shotgun (WGS) entry which is preliminary data.</text>
</comment>
<dbReference type="SMART" id="SM00336">
    <property type="entry name" value="BBOX"/>
    <property type="match status" value="2"/>
</dbReference>
<comment type="similarity">
    <text evidence="2">Belongs to the CONSTANS family.</text>
</comment>
<evidence type="ECO:0000256" key="5">
    <source>
        <dbReference type="ARBA" id="ARBA00022833"/>
    </source>
</evidence>
<proteinExistence type="inferred from homology"/>
<sequence>MDSSSYWGLSARPCGSCHANSAQLSCRTCGSLYLCPACDTHAHSTHTRVPLCEVCERNPASVSCRADAAALCATCDADIHSANPLASRHVRVPVVPFVSAVGSLAKPMPPVGSGTLFGDEESEAEAATWLLAEPTGEAKQEEVVCFGGEEEGYGGLFGEDVKKDWDGGANLSVGVGNEFDWGYINTGLYSPVYQEASFTNSGSSSEAGVVPEATPYEKEQTMYAHVDREARLMRYREKRKNRRFQKTIRYASRKAYAETRPRIKGRFVKREETEAELSEIYSSSETAAVAALMTSHDSDYGIVPSF</sequence>
<dbReference type="CDD" id="cd19757">
    <property type="entry name" value="Bbox1"/>
    <property type="match status" value="1"/>
</dbReference>
<dbReference type="GO" id="GO:0003700">
    <property type="term" value="F:DNA-binding transcription factor activity"/>
    <property type="evidence" value="ECO:0007669"/>
    <property type="project" value="TreeGrafter"/>
</dbReference>
<dbReference type="InterPro" id="IPR010402">
    <property type="entry name" value="CCT_domain"/>
</dbReference>
<dbReference type="GO" id="GO:0005634">
    <property type="term" value="C:nucleus"/>
    <property type="evidence" value="ECO:0007669"/>
    <property type="project" value="UniProtKB-SubCell"/>
</dbReference>
<evidence type="ECO:0000256" key="3">
    <source>
        <dbReference type="ARBA" id="ARBA00022723"/>
    </source>
</evidence>
<dbReference type="OrthoDB" id="153872at2759"/>